<keyword evidence="2" id="KW-0732">Signal</keyword>
<feature type="region of interest" description="Disordered" evidence="1">
    <location>
        <begin position="232"/>
        <end position="263"/>
    </location>
</feature>
<keyword evidence="4" id="KW-1185">Reference proteome</keyword>
<dbReference type="Proteomes" id="UP000183809">
    <property type="component" value="Unassembled WGS sequence"/>
</dbReference>
<dbReference type="OrthoDB" id="5409186at2759"/>
<protein>
    <submittedName>
        <fullName evidence="3">Prp 4 c domain-containing protein</fullName>
    </submittedName>
</protein>
<reference evidence="3 4" key="1">
    <citation type="submission" date="2016-10" db="EMBL/GenBank/DDBJ databases">
        <title>Proteomics and genomics reveal pathogen-plant mechanisms compatible with a hemibiotrophic lifestyle of Diplodia corticola.</title>
        <authorList>
            <person name="Fernandes I."/>
            <person name="De Jonge R."/>
            <person name="Van De Peer Y."/>
            <person name="Devreese B."/>
            <person name="Alves A."/>
            <person name="Esteves A.C."/>
        </authorList>
    </citation>
    <scope>NUCLEOTIDE SEQUENCE [LARGE SCALE GENOMIC DNA]</scope>
    <source>
        <strain evidence="3 4">CBS 112549</strain>
    </source>
</reference>
<gene>
    <name evidence="3" type="ORF">BKCO1_2200073</name>
</gene>
<evidence type="ECO:0000256" key="2">
    <source>
        <dbReference type="SAM" id="SignalP"/>
    </source>
</evidence>
<sequence length="296" mass="29547">MRFTTSFVVCFAASSSLVAAAEWKKVKVDPNVALLLARQSFDSCTGLSCASCFGAGNIVCAGDSCFNPDAGEQCCSDGSYCIGPDSSCCTDGPGETGSPEDDTPTETTSDFTASATSAVASATATSSDSGDDEWDCSASDSGEECCQRGGDDYHWCWGFYPTNYCYRPSLGEVCCTDGSSCTGGADCCSQYGAVATTPNPSDSAPTSTAFGSASRSASSFASGATSSLFDLTSGPTTTTSSTRSNLSSTRSATGSATGSATATTTGPLQVTAAGGAARAQDMFAAIGVVGAGLALL</sequence>
<feature type="region of interest" description="Disordered" evidence="1">
    <location>
        <begin position="92"/>
        <end position="111"/>
    </location>
</feature>
<feature type="chain" id="PRO_5012950207" evidence="2">
    <location>
        <begin position="21"/>
        <end position="296"/>
    </location>
</feature>
<organism evidence="3 4">
    <name type="scientific">Diplodia corticola</name>
    <dbReference type="NCBI Taxonomy" id="236234"/>
    <lineage>
        <taxon>Eukaryota</taxon>
        <taxon>Fungi</taxon>
        <taxon>Dikarya</taxon>
        <taxon>Ascomycota</taxon>
        <taxon>Pezizomycotina</taxon>
        <taxon>Dothideomycetes</taxon>
        <taxon>Dothideomycetes incertae sedis</taxon>
        <taxon>Botryosphaeriales</taxon>
        <taxon>Botryosphaeriaceae</taxon>
        <taxon>Diplodia</taxon>
    </lineage>
</organism>
<proteinExistence type="predicted"/>
<feature type="signal peptide" evidence="2">
    <location>
        <begin position="1"/>
        <end position="20"/>
    </location>
</feature>
<evidence type="ECO:0000313" key="3">
    <source>
        <dbReference type="EMBL" id="OJD34525.1"/>
    </source>
</evidence>
<evidence type="ECO:0000313" key="4">
    <source>
        <dbReference type="Proteomes" id="UP000183809"/>
    </source>
</evidence>
<accession>A0A1J9S4G7</accession>
<evidence type="ECO:0000256" key="1">
    <source>
        <dbReference type="SAM" id="MobiDB-lite"/>
    </source>
</evidence>
<dbReference type="GeneID" id="31013134"/>
<dbReference type="AlphaFoldDB" id="A0A1J9S4G7"/>
<name>A0A1J9S4G7_9PEZI</name>
<comment type="caution">
    <text evidence="3">The sequence shown here is derived from an EMBL/GenBank/DDBJ whole genome shotgun (WGS) entry which is preliminary data.</text>
</comment>
<dbReference type="EMBL" id="MNUE01000022">
    <property type="protein sequence ID" value="OJD34525.1"/>
    <property type="molecule type" value="Genomic_DNA"/>
</dbReference>
<dbReference type="RefSeq" id="XP_020130785.1">
    <property type="nucleotide sequence ID" value="XM_020272874.1"/>
</dbReference>